<dbReference type="GO" id="GO:0006351">
    <property type="term" value="P:DNA-templated transcription"/>
    <property type="evidence" value="ECO:0007669"/>
    <property type="project" value="InterPro"/>
</dbReference>
<keyword evidence="1" id="KW-0175">Coiled coil</keyword>
<accession>A0A8S9GAX1</accession>
<dbReference type="EMBL" id="QGKW02002005">
    <property type="protein sequence ID" value="KAF2543163.1"/>
    <property type="molecule type" value="Genomic_DNA"/>
</dbReference>
<name>A0A8S9GAX1_BRACR</name>
<evidence type="ECO:0000256" key="1">
    <source>
        <dbReference type="SAM" id="Coils"/>
    </source>
</evidence>
<sequence length="244" mass="26868">MNTGQDEEPLPSTGTIGGDRTPPTVKTNHGRTNLRKDPASLKIKISLKMQKPNQLEKRIVGDVGEVGAMKVVASRRQSGTVIGGTDQPSETRTGRKYRNRTDGAGESMSDLTAEQLFKINELHIKTVQEENMLTKQSATLQEDTADMPIAVAAFHKERIGEADVEVERALDKYEDEMARMLAEADKLRLITLTKIVEILTAVQAADFLLAGKKLHLSMHEWGRLRERRLLEACGDDSGGEFSGG</sequence>
<dbReference type="PROSITE" id="PS51806">
    <property type="entry name" value="DOG1"/>
    <property type="match status" value="1"/>
</dbReference>
<evidence type="ECO:0000256" key="2">
    <source>
        <dbReference type="SAM" id="MobiDB-lite"/>
    </source>
</evidence>
<feature type="domain" description="DOG1" evidence="3">
    <location>
        <begin position="20"/>
        <end position="228"/>
    </location>
</feature>
<feature type="region of interest" description="Disordered" evidence="2">
    <location>
        <begin position="1"/>
        <end position="34"/>
    </location>
</feature>
<evidence type="ECO:0000313" key="4">
    <source>
        <dbReference type="EMBL" id="KAF2543163.1"/>
    </source>
</evidence>
<reference evidence="4" key="1">
    <citation type="submission" date="2019-12" db="EMBL/GenBank/DDBJ databases">
        <title>Genome sequencing and annotation of Brassica cretica.</title>
        <authorList>
            <person name="Studholme D.J."/>
            <person name="Sarris P.F."/>
        </authorList>
    </citation>
    <scope>NUCLEOTIDE SEQUENCE</scope>
    <source>
        <strain evidence="4">PFS-001/15</strain>
        <tissue evidence="4">Leaf</tissue>
    </source>
</reference>
<dbReference type="PANTHER" id="PTHR46354">
    <property type="entry name" value="DOG1 DOMAIN-CONTAINING PROTEIN"/>
    <property type="match status" value="1"/>
</dbReference>
<feature type="compositionally biased region" description="Polar residues" evidence="2">
    <location>
        <begin position="77"/>
        <end position="91"/>
    </location>
</feature>
<dbReference type="PANTHER" id="PTHR46354:SF7">
    <property type="entry name" value="PROTEIN DOG1-LIKE 1"/>
    <property type="match status" value="1"/>
</dbReference>
<gene>
    <name evidence="4" type="ORF">F2Q68_00029445</name>
</gene>
<feature type="coiled-coil region" evidence="1">
    <location>
        <begin position="163"/>
        <end position="190"/>
    </location>
</feature>
<organism evidence="4 5">
    <name type="scientific">Brassica cretica</name>
    <name type="common">Mustard</name>
    <dbReference type="NCBI Taxonomy" id="69181"/>
    <lineage>
        <taxon>Eukaryota</taxon>
        <taxon>Viridiplantae</taxon>
        <taxon>Streptophyta</taxon>
        <taxon>Embryophyta</taxon>
        <taxon>Tracheophyta</taxon>
        <taxon>Spermatophyta</taxon>
        <taxon>Magnoliopsida</taxon>
        <taxon>eudicotyledons</taxon>
        <taxon>Gunneridae</taxon>
        <taxon>Pentapetalae</taxon>
        <taxon>rosids</taxon>
        <taxon>malvids</taxon>
        <taxon>Brassicales</taxon>
        <taxon>Brassicaceae</taxon>
        <taxon>Brassiceae</taxon>
        <taxon>Brassica</taxon>
    </lineage>
</organism>
<protein>
    <recommendedName>
        <fullName evidence="3">DOG1 domain-containing protein</fullName>
    </recommendedName>
</protein>
<evidence type="ECO:0000313" key="5">
    <source>
        <dbReference type="Proteomes" id="UP000712281"/>
    </source>
</evidence>
<feature type="region of interest" description="Disordered" evidence="2">
    <location>
        <begin position="77"/>
        <end position="108"/>
    </location>
</feature>
<dbReference type="Proteomes" id="UP000712281">
    <property type="component" value="Unassembled WGS sequence"/>
</dbReference>
<proteinExistence type="predicted"/>
<dbReference type="InterPro" id="IPR051886">
    <property type="entry name" value="Seed_Dev/Stress_Resp_Reg"/>
</dbReference>
<dbReference type="GO" id="GO:0043565">
    <property type="term" value="F:sequence-specific DNA binding"/>
    <property type="evidence" value="ECO:0007669"/>
    <property type="project" value="InterPro"/>
</dbReference>
<comment type="caution">
    <text evidence="4">The sequence shown here is derived from an EMBL/GenBank/DDBJ whole genome shotgun (WGS) entry which is preliminary data.</text>
</comment>
<dbReference type="AlphaFoldDB" id="A0A8S9GAX1"/>
<evidence type="ECO:0000259" key="3">
    <source>
        <dbReference type="PROSITE" id="PS51806"/>
    </source>
</evidence>
<dbReference type="InterPro" id="IPR025422">
    <property type="entry name" value="TGA_domain"/>
</dbReference>